<dbReference type="EMBL" id="CP026520">
    <property type="protein sequence ID" value="QAV20916.1"/>
    <property type="molecule type" value="Genomic_DNA"/>
</dbReference>
<dbReference type="KEGG" id="pchi:PC41400_25805"/>
<reference evidence="2 3" key="1">
    <citation type="submission" date="2018-01" db="EMBL/GenBank/DDBJ databases">
        <title>The whole genome sequencing and assembly of Paenibacillus chitinolyticus KCCM 41400 strain.</title>
        <authorList>
            <person name="Kim J.-Y."/>
            <person name="Park M.-K."/>
            <person name="Lee Y.-J."/>
            <person name="Yi H."/>
            <person name="Bahn Y.-S."/>
            <person name="Kim J.F."/>
            <person name="Lee D.-W."/>
        </authorList>
    </citation>
    <scope>NUCLEOTIDE SEQUENCE [LARGE SCALE GENOMIC DNA]</scope>
    <source>
        <strain evidence="2 3">KCCM 41400</strain>
    </source>
</reference>
<dbReference type="RefSeq" id="WP_042233556.1">
    <property type="nucleotide sequence ID" value="NZ_BQWH01000019.1"/>
</dbReference>
<evidence type="ECO:0000313" key="4">
    <source>
        <dbReference type="Proteomes" id="UP001527202"/>
    </source>
</evidence>
<dbReference type="AlphaFoldDB" id="A0A410X2T1"/>
<proteinExistence type="predicted"/>
<dbReference type="Proteomes" id="UP000288943">
    <property type="component" value="Chromosome"/>
</dbReference>
<protein>
    <submittedName>
        <fullName evidence="2">O-methyltransferase</fullName>
    </submittedName>
</protein>
<dbReference type="OrthoDB" id="2649617at2"/>
<dbReference type="GeneID" id="95378211"/>
<dbReference type="GO" id="GO:0008168">
    <property type="term" value="F:methyltransferase activity"/>
    <property type="evidence" value="ECO:0007669"/>
    <property type="project" value="UniProtKB-KW"/>
</dbReference>
<evidence type="ECO:0000313" key="1">
    <source>
        <dbReference type="EMBL" id="MCY9599324.1"/>
    </source>
</evidence>
<dbReference type="GO" id="GO:0032259">
    <property type="term" value="P:methylation"/>
    <property type="evidence" value="ECO:0007669"/>
    <property type="project" value="UniProtKB-KW"/>
</dbReference>
<name>A0A410X2T1_9BACL</name>
<keyword evidence="2" id="KW-0489">Methyltransferase</keyword>
<keyword evidence="4" id="KW-1185">Reference proteome</keyword>
<organism evidence="2 3">
    <name type="scientific">Paenibacillus chitinolyticus</name>
    <dbReference type="NCBI Taxonomy" id="79263"/>
    <lineage>
        <taxon>Bacteria</taxon>
        <taxon>Bacillati</taxon>
        <taxon>Bacillota</taxon>
        <taxon>Bacilli</taxon>
        <taxon>Bacillales</taxon>
        <taxon>Paenibacillaceae</taxon>
        <taxon>Paenibacillus</taxon>
    </lineage>
</organism>
<sequence>MIIEPISLVRQVEIVFTELRQELSELNSGTVFLQIRNNAVGKFGVRHNPLEGRDGVVQKSGTGLTESQWQAFRKLALDSLKYKVNWTHGEITFDFTVKKETLYASVMFESNYNMSSLIRG</sequence>
<gene>
    <name evidence="1" type="ORF">M5X16_26640</name>
    <name evidence="2" type="ORF">PC41400_25805</name>
</gene>
<dbReference type="EMBL" id="JAMDMJ010000042">
    <property type="protein sequence ID" value="MCY9599324.1"/>
    <property type="molecule type" value="Genomic_DNA"/>
</dbReference>
<dbReference type="Proteomes" id="UP001527202">
    <property type="component" value="Unassembled WGS sequence"/>
</dbReference>
<keyword evidence="2" id="KW-0808">Transferase</keyword>
<reference evidence="1 4" key="2">
    <citation type="submission" date="2022-05" db="EMBL/GenBank/DDBJ databases">
        <title>Genome Sequencing of Bee-Associated Microbes.</title>
        <authorList>
            <person name="Dunlap C."/>
        </authorList>
    </citation>
    <scope>NUCLEOTIDE SEQUENCE [LARGE SCALE GENOMIC DNA]</scope>
    <source>
        <strain evidence="1 4">NRRL B-23120</strain>
    </source>
</reference>
<evidence type="ECO:0000313" key="2">
    <source>
        <dbReference type="EMBL" id="QAV20916.1"/>
    </source>
</evidence>
<accession>A0A410X2T1</accession>
<evidence type="ECO:0000313" key="3">
    <source>
        <dbReference type="Proteomes" id="UP000288943"/>
    </source>
</evidence>